<evidence type="ECO:0000256" key="9">
    <source>
        <dbReference type="HAMAP-Rule" id="MF_00542"/>
    </source>
</evidence>
<dbReference type="PRINTS" id="PR00471">
    <property type="entry name" value="ACETATEKNASE"/>
</dbReference>
<dbReference type="GO" id="GO:0005524">
    <property type="term" value="F:ATP binding"/>
    <property type="evidence" value="ECO:0007669"/>
    <property type="project" value="UniProtKB-KW"/>
</dbReference>
<comment type="catalytic activity">
    <reaction evidence="8 9">
        <text>butanoate + ATP = butanoyl phosphate + ADP</text>
        <dbReference type="Rhea" id="RHEA:13585"/>
        <dbReference type="ChEBI" id="CHEBI:17968"/>
        <dbReference type="ChEBI" id="CHEBI:30616"/>
        <dbReference type="ChEBI" id="CHEBI:58079"/>
        <dbReference type="ChEBI" id="CHEBI:456216"/>
        <dbReference type="EC" id="2.7.2.7"/>
    </reaction>
</comment>
<keyword evidence="12" id="KW-1185">Reference proteome</keyword>
<evidence type="ECO:0000256" key="2">
    <source>
        <dbReference type="ARBA" id="ARBA00008748"/>
    </source>
</evidence>
<dbReference type="GO" id="GO:0005737">
    <property type="term" value="C:cytoplasm"/>
    <property type="evidence" value="ECO:0007669"/>
    <property type="project" value="UniProtKB-SubCell"/>
</dbReference>
<keyword evidence="4 9" id="KW-0808">Transferase</keyword>
<dbReference type="SUPFAM" id="SSF53067">
    <property type="entry name" value="Actin-like ATPase domain"/>
    <property type="match status" value="2"/>
</dbReference>
<dbReference type="InterPro" id="IPR011245">
    <property type="entry name" value="Butyrate_kin"/>
</dbReference>
<keyword evidence="7 9" id="KW-0067">ATP-binding</keyword>
<dbReference type="GO" id="GO:0047761">
    <property type="term" value="F:butyrate kinase activity"/>
    <property type="evidence" value="ECO:0007669"/>
    <property type="project" value="UniProtKB-UniRule"/>
</dbReference>
<evidence type="ECO:0000256" key="5">
    <source>
        <dbReference type="ARBA" id="ARBA00022741"/>
    </source>
</evidence>
<protein>
    <recommendedName>
        <fullName evidence="9">Probable butyrate kinase</fullName>
        <shortName evidence="9">BK</shortName>
        <ecNumber evidence="9">2.7.2.7</ecNumber>
    </recommendedName>
    <alternativeName>
        <fullName evidence="9">Branched-chain carboxylic acid kinase</fullName>
    </alternativeName>
</protein>
<dbReference type="InterPro" id="IPR000890">
    <property type="entry name" value="Aliphatic_acid_kin_short-chain"/>
</dbReference>
<keyword evidence="3 9" id="KW-0963">Cytoplasm</keyword>
<dbReference type="InterPro" id="IPR043129">
    <property type="entry name" value="ATPase_NBD"/>
</dbReference>
<dbReference type="STRING" id="52560.SAMN04488082_110119"/>
<evidence type="ECO:0000256" key="10">
    <source>
        <dbReference type="RuleBase" id="RU003835"/>
    </source>
</evidence>
<evidence type="ECO:0000256" key="4">
    <source>
        <dbReference type="ARBA" id="ARBA00022679"/>
    </source>
</evidence>
<dbReference type="OrthoDB" id="9771859at2"/>
<evidence type="ECO:0000256" key="3">
    <source>
        <dbReference type="ARBA" id="ARBA00022490"/>
    </source>
</evidence>
<dbReference type="RefSeq" id="WP_092375401.1">
    <property type="nucleotide sequence ID" value="NZ_FORX01000010.1"/>
</dbReference>
<name>A0A1I3VPS4_9BACT</name>
<dbReference type="Pfam" id="PF00871">
    <property type="entry name" value="Acetate_kinase"/>
    <property type="match status" value="1"/>
</dbReference>
<dbReference type="NCBIfam" id="NF002834">
    <property type="entry name" value="PRK03011.1-5"/>
    <property type="match status" value="1"/>
</dbReference>
<comment type="similarity">
    <text evidence="2 9 10">Belongs to the acetokinase family.</text>
</comment>
<gene>
    <name evidence="9" type="primary">buk</name>
    <name evidence="11" type="ORF">SAMN04488082_110119</name>
</gene>
<dbReference type="PROSITE" id="PS01075">
    <property type="entry name" value="ACETATE_KINASE_1"/>
    <property type="match status" value="1"/>
</dbReference>
<accession>A0A1I3VPS4</accession>
<dbReference type="InterPro" id="IPR023865">
    <property type="entry name" value="Aliphatic_acid_kinase_CS"/>
</dbReference>
<comment type="subcellular location">
    <subcellularLocation>
        <location evidence="1 9">Cytoplasm</location>
    </subcellularLocation>
</comment>
<dbReference type="CDD" id="cd24011">
    <property type="entry name" value="ASKHA_NBD_BK"/>
    <property type="match status" value="1"/>
</dbReference>
<evidence type="ECO:0000256" key="8">
    <source>
        <dbReference type="ARBA" id="ARBA00048596"/>
    </source>
</evidence>
<evidence type="ECO:0000313" key="11">
    <source>
        <dbReference type="EMBL" id="SFJ96161.1"/>
    </source>
</evidence>
<evidence type="ECO:0000256" key="1">
    <source>
        <dbReference type="ARBA" id="ARBA00004496"/>
    </source>
</evidence>
<dbReference type="Gene3D" id="3.30.420.40">
    <property type="match status" value="2"/>
</dbReference>
<evidence type="ECO:0000256" key="7">
    <source>
        <dbReference type="ARBA" id="ARBA00022840"/>
    </source>
</evidence>
<keyword evidence="6 9" id="KW-0418">Kinase</keyword>
<dbReference type="NCBIfam" id="TIGR02707">
    <property type="entry name" value="butyr_kinase"/>
    <property type="match status" value="1"/>
</dbReference>
<organism evidence="11 12">
    <name type="scientific">Desulfomicrobium apsheronum</name>
    <dbReference type="NCBI Taxonomy" id="52560"/>
    <lineage>
        <taxon>Bacteria</taxon>
        <taxon>Pseudomonadati</taxon>
        <taxon>Thermodesulfobacteriota</taxon>
        <taxon>Desulfovibrionia</taxon>
        <taxon>Desulfovibrionales</taxon>
        <taxon>Desulfomicrobiaceae</taxon>
        <taxon>Desulfomicrobium</taxon>
    </lineage>
</organism>
<dbReference type="PANTHER" id="PTHR21060">
    <property type="entry name" value="ACETATE KINASE"/>
    <property type="match status" value="1"/>
</dbReference>
<evidence type="ECO:0000313" key="12">
    <source>
        <dbReference type="Proteomes" id="UP000198635"/>
    </source>
</evidence>
<keyword evidence="5 9" id="KW-0547">Nucleotide-binding</keyword>
<sequence>MKILVLNPGSTSTKIAVFQGREALFVETIRHEAADLDRFAHVMDQEGYRREMIMAALARHELAVSDMAAVIGRGGLLRPMPGGVYAVGPEMIADLSSCRFGTHASNLGAILAHDLASRAGIPALIADPVVVDELGPLARYSGHPSIQRRSIFHALNHKAVARRVAQELGRAYEELRLIVVHLGGGVSVGAHELGRVVDVNNALDGDGPFSPERSGGLPCEALVSWCFAPGASEKEIRSRITGKGGLLAYLGTASGMEVERRIREGDTLAREVRQAMAYQVAKEIGAMGAVLRGRVDAVILTGGLMHDQELAALISGQVEFLAPVMVHPGEDEMSALAEAAERALTGMCETLTYPPRTMAVVGHNPD</sequence>
<proteinExistence type="inferred from homology"/>
<dbReference type="EMBL" id="FORX01000010">
    <property type="protein sequence ID" value="SFJ96161.1"/>
    <property type="molecule type" value="Genomic_DNA"/>
</dbReference>
<dbReference type="GO" id="GO:0006083">
    <property type="term" value="P:acetate metabolic process"/>
    <property type="evidence" value="ECO:0007669"/>
    <property type="project" value="TreeGrafter"/>
</dbReference>
<dbReference type="PANTHER" id="PTHR21060:SF3">
    <property type="entry name" value="BUTYRATE KINASE 2-RELATED"/>
    <property type="match status" value="1"/>
</dbReference>
<dbReference type="EC" id="2.7.2.7" evidence="9"/>
<dbReference type="PROSITE" id="PS01076">
    <property type="entry name" value="ACETATE_KINASE_2"/>
    <property type="match status" value="1"/>
</dbReference>
<dbReference type="HAMAP" id="MF_00542">
    <property type="entry name" value="Butyrate_kinase"/>
    <property type="match status" value="1"/>
</dbReference>
<dbReference type="Proteomes" id="UP000198635">
    <property type="component" value="Unassembled WGS sequence"/>
</dbReference>
<dbReference type="GO" id="GO:0008776">
    <property type="term" value="F:acetate kinase activity"/>
    <property type="evidence" value="ECO:0007669"/>
    <property type="project" value="TreeGrafter"/>
</dbReference>
<reference evidence="12" key="1">
    <citation type="submission" date="2016-10" db="EMBL/GenBank/DDBJ databases">
        <authorList>
            <person name="Varghese N."/>
            <person name="Submissions S."/>
        </authorList>
    </citation>
    <scope>NUCLEOTIDE SEQUENCE [LARGE SCALE GENOMIC DNA]</scope>
    <source>
        <strain evidence="12">DSM 5918</strain>
    </source>
</reference>
<dbReference type="AlphaFoldDB" id="A0A1I3VPS4"/>
<evidence type="ECO:0000256" key="6">
    <source>
        <dbReference type="ARBA" id="ARBA00022777"/>
    </source>
</evidence>
<dbReference type="PIRSF" id="PIRSF036458">
    <property type="entry name" value="Butyrate_kin"/>
    <property type="match status" value="1"/>
</dbReference>